<name>A0A9W8LP08_9FUNG</name>
<organism evidence="2 3">
    <name type="scientific">Coemansia interrupta</name>
    <dbReference type="NCBI Taxonomy" id="1126814"/>
    <lineage>
        <taxon>Eukaryota</taxon>
        <taxon>Fungi</taxon>
        <taxon>Fungi incertae sedis</taxon>
        <taxon>Zoopagomycota</taxon>
        <taxon>Kickxellomycotina</taxon>
        <taxon>Kickxellomycetes</taxon>
        <taxon>Kickxellales</taxon>
        <taxon>Kickxellaceae</taxon>
        <taxon>Coemansia</taxon>
    </lineage>
</organism>
<keyword evidence="3" id="KW-1185">Reference proteome</keyword>
<dbReference type="Proteomes" id="UP001140172">
    <property type="component" value="Unassembled WGS sequence"/>
</dbReference>
<proteinExistence type="predicted"/>
<evidence type="ECO:0000313" key="2">
    <source>
        <dbReference type="EMBL" id="KAJ2787949.1"/>
    </source>
</evidence>
<dbReference type="InterPro" id="IPR036523">
    <property type="entry name" value="SurE-like_sf"/>
</dbReference>
<accession>A0A9W8LP08</accession>
<dbReference type="SUPFAM" id="SSF64167">
    <property type="entry name" value="SurE-like"/>
    <property type="match status" value="1"/>
</dbReference>
<feature type="domain" description="Survival protein SurE-like phosphatase/nucleotidase" evidence="1">
    <location>
        <begin position="10"/>
        <end position="211"/>
    </location>
</feature>
<dbReference type="AlphaFoldDB" id="A0A9W8LP08"/>
<gene>
    <name evidence="2" type="ORF">GGI15_000288</name>
</gene>
<evidence type="ECO:0000313" key="3">
    <source>
        <dbReference type="Proteomes" id="UP001140172"/>
    </source>
</evidence>
<reference evidence="2" key="1">
    <citation type="submission" date="2022-07" db="EMBL/GenBank/DDBJ databases">
        <title>Phylogenomic reconstructions and comparative analyses of Kickxellomycotina fungi.</title>
        <authorList>
            <person name="Reynolds N.K."/>
            <person name="Stajich J.E."/>
            <person name="Barry K."/>
            <person name="Grigoriev I.V."/>
            <person name="Crous P."/>
            <person name="Smith M.E."/>
        </authorList>
    </citation>
    <scope>NUCLEOTIDE SEQUENCE</scope>
    <source>
        <strain evidence="2">BCRC 34489</strain>
    </source>
</reference>
<dbReference type="PANTHER" id="PTHR47551:SF1">
    <property type="entry name" value="TUBULIN--TYROSINE LIGASE PBY1-RELATED"/>
    <property type="match status" value="1"/>
</dbReference>
<sequence>MANNIKTPTVLITNDDGPLSDESPFIESFIEAIQHRLGWNVRVCIPSSQRSWIAKAFLVNQNVTIKEYRPKTTTDIKYERGTWYTATGTPASCVNIALHHLFADIDLVISGPNLGSNVANTCALASGTLGAAMEAGLANKKAIALSFAFYNHDISPDKVQNANATACAIIEKLWKSDAWQKCNAPVFNINVPISGNTSPDVFVTTMGRSHFGSLYRKIGQCQHQAKGINPVTGLPWAKDADAKAKHLRIAVDDGQSSANNTRDDVDKNVEDGEDGATYVFSASVSISDGSGEGTDMWAVHKAAVSITPLRPELYSLGNAGQESLWDELGFTSL</sequence>
<dbReference type="EMBL" id="JANBUM010000007">
    <property type="protein sequence ID" value="KAJ2787949.1"/>
    <property type="molecule type" value="Genomic_DNA"/>
</dbReference>
<dbReference type="InterPro" id="IPR002828">
    <property type="entry name" value="SurE-like_Pase/nucleotidase"/>
</dbReference>
<protein>
    <recommendedName>
        <fullName evidence="1">Survival protein SurE-like phosphatase/nucleotidase domain-containing protein</fullName>
    </recommendedName>
</protein>
<dbReference type="NCBIfam" id="TIGR00087">
    <property type="entry name" value="surE"/>
    <property type="match status" value="1"/>
</dbReference>
<dbReference type="Gene3D" id="3.40.1210.10">
    <property type="entry name" value="Survival protein SurE-like phosphatase/nucleotidase"/>
    <property type="match status" value="1"/>
</dbReference>
<dbReference type="GO" id="GO:0000932">
    <property type="term" value="C:P-body"/>
    <property type="evidence" value="ECO:0007669"/>
    <property type="project" value="TreeGrafter"/>
</dbReference>
<dbReference type="GO" id="GO:0016787">
    <property type="term" value="F:hydrolase activity"/>
    <property type="evidence" value="ECO:0007669"/>
    <property type="project" value="InterPro"/>
</dbReference>
<dbReference type="PANTHER" id="PTHR47551">
    <property type="entry name" value="TUBULIN--TYROSINE LIGASE PBY1-RELATED"/>
    <property type="match status" value="1"/>
</dbReference>
<evidence type="ECO:0000259" key="1">
    <source>
        <dbReference type="Pfam" id="PF01975"/>
    </source>
</evidence>
<dbReference type="OrthoDB" id="202825at2759"/>
<dbReference type="Pfam" id="PF01975">
    <property type="entry name" value="SurE"/>
    <property type="match status" value="1"/>
</dbReference>
<dbReference type="InterPro" id="IPR027746">
    <property type="entry name" value="TTL"/>
</dbReference>
<comment type="caution">
    <text evidence="2">The sequence shown here is derived from an EMBL/GenBank/DDBJ whole genome shotgun (WGS) entry which is preliminary data.</text>
</comment>